<feature type="domain" description="Contractile injection system tube protein N-terminal" evidence="2">
    <location>
        <begin position="4"/>
        <end position="151"/>
    </location>
</feature>
<dbReference type="Pfam" id="PF19266">
    <property type="entry name" value="CIS_tube"/>
    <property type="match status" value="1"/>
</dbReference>
<reference evidence="3 4" key="1">
    <citation type="journal article" date="2016" name="Appl. Environ. Microbiol.">
        <title>Lack of Overt Genome Reduction in the Bryostatin-Producing Bryozoan Symbiont "Candidatus Endobugula sertula".</title>
        <authorList>
            <person name="Miller I.J."/>
            <person name="Vanee N."/>
            <person name="Fong S.S."/>
            <person name="Lim-Fong G.E."/>
            <person name="Kwan J.C."/>
        </authorList>
    </citation>
    <scope>NUCLEOTIDE SEQUENCE [LARGE SCALE GENOMIC DNA]</scope>
    <source>
        <strain evidence="3">AB1-4</strain>
    </source>
</reference>
<proteinExistence type="predicted"/>
<evidence type="ECO:0000313" key="3">
    <source>
        <dbReference type="EMBL" id="ODS25055.1"/>
    </source>
</evidence>
<evidence type="ECO:0000313" key="4">
    <source>
        <dbReference type="Proteomes" id="UP000242502"/>
    </source>
</evidence>
<protein>
    <recommendedName>
        <fullName evidence="2">Contractile injection system tube protein N-terminal domain-containing protein</fullName>
    </recommendedName>
</protein>
<feature type="compositionally biased region" description="Polar residues" evidence="1">
    <location>
        <begin position="382"/>
        <end position="394"/>
    </location>
</feature>
<feature type="compositionally biased region" description="Polar residues" evidence="1">
    <location>
        <begin position="173"/>
        <end position="185"/>
    </location>
</feature>
<sequence length="500" mass="51831">MAELLKATLQEVSADSNQNAIGDPVPVQFNPSSLKLKLHNKTEGGRSRGRQRRQHNGASSTVLSMDLVFDSADEGSNDTPVSVRTKTAIVEKYVLPKEDTSDTPPRLQFQWDELIIAGIVESVDIDFEHFAANGAPLRAKVSLSIKEQEPKYTYVEGASGPAAKDSSHATIAGSGNSSGTSPGAGTNTSVNENNTSNNSDRSATALDGETPADFLARQGLDPSAWRGLDIDLSAGLGLEAGIEVGFNASLGAAVGVGVSVGVQANAGVSLEASLGLNGSAVFSGTAAASAGRHTDIPTDAAVVQSSGASINGDAAGLALSAAGGVQSAMETAKMNEIESASSAAQAAFGLSKSNVPSNTASVSAASTNITSTTTESPSTQTLRQTPTSLSSQSETRVDHSGLVNTQELLPKADPRSASYGYGVPLRPIYPTALVQQDTIVCKSTYHLKRTDGGPQFRKQKTTPAWEALPKRDPIRSVADTAKSRHQQKPSAYINHGCHCD</sequence>
<dbReference type="EMBL" id="MDLC01000002">
    <property type="protein sequence ID" value="ODS25055.1"/>
    <property type="molecule type" value="Genomic_DNA"/>
</dbReference>
<evidence type="ECO:0000259" key="2">
    <source>
        <dbReference type="Pfam" id="PF19266"/>
    </source>
</evidence>
<dbReference type="AlphaFoldDB" id="A0A1D2QTY9"/>
<dbReference type="InterPro" id="IPR045361">
    <property type="entry name" value="CIS_tube_prot_N"/>
</dbReference>
<feature type="region of interest" description="Disordered" evidence="1">
    <location>
        <begin position="157"/>
        <end position="206"/>
    </location>
</feature>
<feature type="region of interest" description="Disordered" evidence="1">
    <location>
        <begin position="366"/>
        <end position="398"/>
    </location>
</feature>
<feature type="compositionally biased region" description="Low complexity" evidence="1">
    <location>
        <begin position="186"/>
        <end position="199"/>
    </location>
</feature>
<gene>
    <name evidence="3" type="ORF">AB835_00685</name>
</gene>
<dbReference type="STRING" id="62101.AB835_00685"/>
<organism evidence="3 4">
    <name type="scientific">Candidatus Endobugula sertula</name>
    <name type="common">Bugula neritina bacterial symbiont</name>
    <dbReference type="NCBI Taxonomy" id="62101"/>
    <lineage>
        <taxon>Bacteria</taxon>
        <taxon>Pseudomonadati</taxon>
        <taxon>Pseudomonadota</taxon>
        <taxon>Gammaproteobacteria</taxon>
        <taxon>Cellvibrionales</taxon>
        <taxon>Cellvibrionaceae</taxon>
        <taxon>Candidatus Endobugula</taxon>
    </lineage>
</organism>
<name>A0A1D2QTY9_9GAMM</name>
<dbReference type="Proteomes" id="UP000242502">
    <property type="component" value="Unassembled WGS sequence"/>
</dbReference>
<feature type="compositionally biased region" description="Low complexity" evidence="1">
    <location>
        <begin position="366"/>
        <end position="381"/>
    </location>
</feature>
<evidence type="ECO:0000256" key="1">
    <source>
        <dbReference type="SAM" id="MobiDB-lite"/>
    </source>
</evidence>
<feature type="region of interest" description="Disordered" evidence="1">
    <location>
        <begin position="40"/>
        <end position="59"/>
    </location>
</feature>
<accession>A0A1D2QTY9</accession>
<comment type="caution">
    <text evidence="3">The sequence shown here is derived from an EMBL/GenBank/DDBJ whole genome shotgun (WGS) entry which is preliminary data.</text>
</comment>